<dbReference type="RefSeq" id="WP_066382970.1">
    <property type="nucleotide sequence ID" value="NZ_LTAZ01000005.1"/>
</dbReference>
<dbReference type="Gene3D" id="3.10.180.10">
    <property type="entry name" value="2,3-Dihydroxybiphenyl 1,2-Dioxygenase, domain 1"/>
    <property type="match status" value="2"/>
</dbReference>
<comment type="caution">
    <text evidence="2">The sequence shown here is derived from an EMBL/GenBank/DDBJ whole genome shotgun (WGS) entry which is preliminary data.</text>
</comment>
<keyword evidence="2" id="KW-0223">Dioxygenase</keyword>
<keyword evidence="2" id="KW-0560">Oxidoreductase</keyword>
<dbReference type="InterPro" id="IPR052537">
    <property type="entry name" value="Extradiol_RC_dioxygenase"/>
</dbReference>
<evidence type="ECO:0000313" key="3">
    <source>
        <dbReference type="Proteomes" id="UP000075321"/>
    </source>
</evidence>
<name>A0A151ADY3_9EURY</name>
<evidence type="ECO:0000259" key="1">
    <source>
        <dbReference type="PROSITE" id="PS51819"/>
    </source>
</evidence>
<feature type="domain" description="VOC" evidence="1">
    <location>
        <begin position="152"/>
        <end position="269"/>
    </location>
</feature>
<dbReference type="InterPro" id="IPR037523">
    <property type="entry name" value="VOC_core"/>
</dbReference>
<reference evidence="2 3" key="1">
    <citation type="submission" date="2016-02" db="EMBL/GenBank/DDBJ databases">
        <title>Genome sequence of Halalkalicoccus paucihalophilus DSM 24557.</title>
        <authorList>
            <person name="Poehlein A."/>
            <person name="Daniel R."/>
        </authorList>
    </citation>
    <scope>NUCLEOTIDE SEQUENCE [LARGE SCALE GENOMIC DNA]</scope>
    <source>
        <strain evidence="2 3">DSM 24557</strain>
    </source>
</reference>
<dbReference type="InterPro" id="IPR029068">
    <property type="entry name" value="Glyas_Bleomycin-R_OHBP_Dase"/>
</dbReference>
<dbReference type="AlphaFoldDB" id="A0A151ADY3"/>
<dbReference type="EMBL" id="LTAZ01000005">
    <property type="protein sequence ID" value="KYH25855.1"/>
    <property type="molecule type" value="Genomic_DNA"/>
</dbReference>
<dbReference type="PANTHER" id="PTHR36110:SF4">
    <property type="entry name" value="RING-CLEAVING DIOXYGENASE MHQA-RELATED"/>
    <property type="match status" value="1"/>
</dbReference>
<dbReference type="Proteomes" id="UP000075321">
    <property type="component" value="Unassembled WGS sequence"/>
</dbReference>
<protein>
    <submittedName>
        <fullName evidence="2">Glyoxalase/bleomycin resistance protein/dioxygenase superfamily protein</fullName>
    </submittedName>
</protein>
<keyword evidence="3" id="KW-1185">Reference proteome</keyword>
<dbReference type="CDD" id="cd08347">
    <property type="entry name" value="PcpA_C_like"/>
    <property type="match status" value="1"/>
</dbReference>
<sequence>MATIRGIHHVTAICDTAGQNIAFYADLLGLRLVKRTVNFDDPDSYHLYYGDEIGRPGTLVTFFAWPDAPQGRLGSGQVESIAFAVPSDSLGYWADRLERRGIDAEELERFDDRLLRFHGPDALRLELVAADAEDGPDPWSEGPVDSEDAIRGLYGVTLGVEGYERTTDLLETMGYDPVGEERDRFRYETNGDAGSIIDVRCRPDLRCGRIGVGSVHHVAFRTEDGASQKEWREALTERGLDVTPVLDRTYFESIYFREPGDVLFEIATDGPGFTVDEPEASLGEELQLPEWLEPRRAEIERDLPMIFYR</sequence>
<organism evidence="2 3">
    <name type="scientific">Halalkalicoccus paucihalophilus</name>
    <dbReference type="NCBI Taxonomy" id="1008153"/>
    <lineage>
        <taxon>Archaea</taxon>
        <taxon>Methanobacteriati</taxon>
        <taxon>Methanobacteriota</taxon>
        <taxon>Stenosarchaea group</taxon>
        <taxon>Halobacteria</taxon>
        <taxon>Halobacteriales</taxon>
        <taxon>Halococcaceae</taxon>
        <taxon>Halalkalicoccus</taxon>
    </lineage>
</organism>
<dbReference type="SUPFAM" id="SSF54593">
    <property type="entry name" value="Glyoxalase/Bleomycin resistance protein/Dihydroxybiphenyl dioxygenase"/>
    <property type="match status" value="1"/>
</dbReference>
<dbReference type="InterPro" id="IPR004360">
    <property type="entry name" value="Glyas_Fos-R_dOase_dom"/>
</dbReference>
<evidence type="ECO:0000313" key="2">
    <source>
        <dbReference type="EMBL" id="KYH25855.1"/>
    </source>
</evidence>
<dbReference type="OrthoDB" id="9710at2157"/>
<dbReference type="PANTHER" id="PTHR36110">
    <property type="entry name" value="RING-CLEAVING DIOXYGENASE MHQE-RELATED"/>
    <property type="match status" value="1"/>
</dbReference>
<accession>A0A151ADY3</accession>
<dbReference type="Pfam" id="PF00903">
    <property type="entry name" value="Glyoxalase"/>
    <property type="match status" value="1"/>
</dbReference>
<dbReference type="GO" id="GO:0051213">
    <property type="term" value="F:dioxygenase activity"/>
    <property type="evidence" value="ECO:0007669"/>
    <property type="project" value="UniProtKB-KW"/>
</dbReference>
<dbReference type="PROSITE" id="PS51819">
    <property type="entry name" value="VOC"/>
    <property type="match status" value="2"/>
</dbReference>
<proteinExistence type="predicted"/>
<feature type="domain" description="VOC" evidence="1">
    <location>
        <begin position="6"/>
        <end position="130"/>
    </location>
</feature>
<dbReference type="PATRIC" id="fig|1008153.3.peg.2581"/>
<gene>
    <name evidence="2" type="ORF">HAPAU_25330</name>
</gene>